<proteinExistence type="predicted"/>
<protein>
    <submittedName>
        <fullName evidence="1">Uncharacterized protein</fullName>
    </submittedName>
</protein>
<dbReference type="PANTHER" id="PTHR35340:SF5">
    <property type="entry name" value="ASST-DOMAIN-CONTAINING PROTEIN"/>
    <property type="match status" value="1"/>
</dbReference>
<dbReference type="InterPro" id="IPR053143">
    <property type="entry name" value="Arylsulfate_ST"/>
</dbReference>
<dbReference type="PANTHER" id="PTHR35340">
    <property type="entry name" value="PQQ ENZYME REPEAT PROTEIN-RELATED"/>
    <property type="match status" value="1"/>
</dbReference>
<reference evidence="1 2" key="1">
    <citation type="journal article" date="2017" name="Mycologia">
        <title>Bifiguratus adelaidae, gen. et sp. nov., a new member of Mucoromycotina in endophytic and soil-dwelling habitats.</title>
        <authorList>
            <person name="Torres-Cruz T.J."/>
            <person name="Billingsley Tobias T.L."/>
            <person name="Almatruk M."/>
            <person name="Hesse C."/>
            <person name="Kuske C.R."/>
            <person name="Desiro A."/>
            <person name="Benucci G.M."/>
            <person name="Bonito G."/>
            <person name="Stajich J.E."/>
            <person name="Dunlap C."/>
            <person name="Arnold A.E."/>
            <person name="Porras-Alfaro A."/>
        </authorList>
    </citation>
    <scope>NUCLEOTIDE SEQUENCE [LARGE SCALE GENOMIC DNA]</scope>
    <source>
        <strain evidence="1 2">AZ0501</strain>
    </source>
</reference>
<name>A0A261Y7E6_9FUNG</name>
<dbReference type="InterPro" id="IPR039535">
    <property type="entry name" value="ASST-like"/>
</dbReference>
<organism evidence="1 2">
    <name type="scientific">Bifiguratus adelaidae</name>
    <dbReference type="NCBI Taxonomy" id="1938954"/>
    <lineage>
        <taxon>Eukaryota</taxon>
        <taxon>Fungi</taxon>
        <taxon>Fungi incertae sedis</taxon>
        <taxon>Mucoromycota</taxon>
        <taxon>Mucoromycotina</taxon>
        <taxon>Endogonomycetes</taxon>
        <taxon>Endogonales</taxon>
        <taxon>Endogonales incertae sedis</taxon>
        <taxon>Bifiguratus</taxon>
    </lineage>
</organism>
<dbReference type="OrthoDB" id="5427350at2759"/>
<dbReference type="AlphaFoldDB" id="A0A261Y7E6"/>
<sequence>MFFSSSRSGTLKSAGYEAGRFQEIDIATGNLLFDWNCLDNVHLNESYIQINTTNGSGANPGSPYDYFHINMIDKDDSGNYLISGRHTNTVNWQVDANAQFQLQHDVRWMPNTNDTITIFDNGSTGFLNTKLSRGAIIQLHPTNMTATLVQEYPNPDQITSQSQGNIEILPNAMLLSTGTEGILYHARSSADQGTMSYRAFRSNWTGTALREIPAIYATTPSNSSISTVFMS</sequence>
<dbReference type="Proteomes" id="UP000242875">
    <property type="component" value="Unassembled WGS sequence"/>
</dbReference>
<keyword evidence="2" id="KW-1185">Reference proteome</keyword>
<gene>
    <name evidence="1" type="ORF">BZG36_00473</name>
</gene>
<dbReference type="Pfam" id="PF14269">
    <property type="entry name" value="Arylsulfotran_2"/>
    <property type="match status" value="1"/>
</dbReference>
<evidence type="ECO:0000313" key="2">
    <source>
        <dbReference type="Proteomes" id="UP000242875"/>
    </source>
</evidence>
<dbReference type="EMBL" id="MVBO01000003">
    <property type="protein sequence ID" value="OZJ06519.1"/>
    <property type="molecule type" value="Genomic_DNA"/>
</dbReference>
<accession>A0A261Y7E6</accession>
<evidence type="ECO:0000313" key="1">
    <source>
        <dbReference type="EMBL" id="OZJ06519.1"/>
    </source>
</evidence>
<comment type="caution">
    <text evidence="1">The sequence shown here is derived from an EMBL/GenBank/DDBJ whole genome shotgun (WGS) entry which is preliminary data.</text>
</comment>